<protein>
    <submittedName>
        <fullName evidence="1">Uncharacterized protein</fullName>
    </submittedName>
</protein>
<organism evidence="1">
    <name type="scientific">marine metagenome</name>
    <dbReference type="NCBI Taxonomy" id="408172"/>
    <lineage>
        <taxon>unclassified sequences</taxon>
        <taxon>metagenomes</taxon>
        <taxon>ecological metagenomes</taxon>
    </lineage>
</organism>
<sequence>MSAPQIAGGTIDEWIWIGSQHPRISPQFNVSRFLGHVQVLFTDQQILILDADPQWSTDRSLAGDQHAAVVDVRRRRAVVG</sequence>
<reference evidence="1" key="1">
    <citation type="submission" date="2018-05" db="EMBL/GenBank/DDBJ databases">
        <authorList>
            <person name="Lanie J.A."/>
            <person name="Ng W.-L."/>
            <person name="Kazmierczak K.M."/>
            <person name="Andrzejewski T.M."/>
            <person name="Davidsen T.M."/>
            <person name="Wayne K.J."/>
            <person name="Tettelin H."/>
            <person name="Glass J.I."/>
            <person name="Rusch D."/>
            <person name="Podicherti R."/>
            <person name="Tsui H.-C.T."/>
            <person name="Winkler M.E."/>
        </authorList>
    </citation>
    <scope>NUCLEOTIDE SEQUENCE</scope>
</reference>
<feature type="non-terminal residue" evidence="1">
    <location>
        <position position="80"/>
    </location>
</feature>
<accession>A0A382QWZ7</accession>
<dbReference type="AlphaFoldDB" id="A0A382QWZ7"/>
<proteinExistence type="predicted"/>
<evidence type="ECO:0000313" key="1">
    <source>
        <dbReference type="EMBL" id="SVC89450.1"/>
    </source>
</evidence>
<name>A0A382QWZ7_9ZZZZ</name>
<dbReference type="EMBL" id="UINC01117190">
    <property type="protein sequence ID" value="SVC89450.1"/>
    <property type="molecule type" value="Genomic_DNA"/>
</dbReference>
<gene>
    <name evidence="1" type="ORF">METZ01_LOCUS342304</name>
</gene>